<dbReference type="Proteomes" id="UP000830671">
    <property type="component" value="Chromosome 3"/>
</dbReference>
<keyword evidence="1" id="KW-0472">Membrane</keyword>
<dbReference type="EMBL" id="CP019475">
    <property type="protein sequence ID" value="UQC79412.1"/>
    <property type="molecule type" value="Genomic_DNA"/>
</dbReference>
<keyword evidence="1" id="KW-1133">Transmembrane helix</keyword>
<gene>
    <name evidence="2" type="ORF">CLUP02_04892</name>
</gene>
<evidence type="ECO:0000256" key="1">
    <source>
        <dbReference type="SAM" id="Phobius"/>
    </source>
</evidence>
<organism evidence="2 3">
    <name type="scientific">Colletotrichum lupini</name>
    <dbReference type="NCBI Taxonomy" id="145971"/>
    <lineage>
        <taxon>Eukaryota</taxon>
        <taxon>Fungi</taxon>
        <taxon>Dikarya</taxon>
        <taxon>Ascomycota</taxon>
        <taxon>Pezizomycotina</taxon>
        <taxon>Sordariomycetes</taxon>
        <taxon>Hypocreomycetidae</taxon>
        <taxon>Glomerellales</taxon>
        <taxon>Glomerellaceae</taxon>
        <taxon>Colletotrichum</taxon>
        <taxon>Colletotrichum acutatum species complex</taxon>
    </lineage>
</organism>
<reference evidence="2" key="1">
    <citation type="journal article" date="2021" name="Mol. Plant Microbe Interact.">
        <title>Complete Genome Sequence of the Plant-Pathogenic Fungus Colletotrichum lupini.</title>
        <authorList>
            <person name="Baroncelli R."/>
            <person name="Pensec F."/>
            <person name="Da Lio D."/>
            <person name="Boufleur T."/>
            <person name="Vicente I."/>
            <person name="Sarrocco S."/>
            <person name="Picot A."/>
            <person name="Baraldi E."/>
            <person name="Sukno S."/>
            <person name="Thon M."/>
            <person name="Le Floch G."/>
        </authorList>
    </citation>
    <scope>NUCLEOTIDE SEQUENCE</scope>
    <source>
        <strain evidence="2">IMI 504893</strain>
    </source>
</reference>
<feature type="transmembrane region" description="Helical" evidence="1">
    <location>
        <begin position="12"/>
        <end position="32"/>
    </location>
</feature>
<sequence>MEYAKGHFRVAHTVFVIAKMIWVLFVFSKAFLHRETARIFIKLRAVSAEMNSINSSKLLEPAAVSINTHIRGQRLSFHHKILIVS</sequence>
<dbReference type="KEGG" id="clup:CLUP02_04892"/>
<dbReference type="AlphaFoldDB" id="A0A9Q8SMY2"/>
<dbReference type="GeneID" id="73338911"/>
<protein>
    <submittedName>
        <fullName evidence="2">Uncharacterized protein</fullName>
    </submittedName>
</protein>
<proteinExistence type="predicted"/>
<keyword evidence="1" id="KW-0812">Transmembrane</keyword>
<evidence type="ECO:0000313" key="3">
    <source>
        <dbReference type="Proteomes" id="UP000830671"/>
    </source>
</evidence>
<keyword evidence="3" id="KW-1185">Reference proteome</keyword>
<dbReference type="RefSeq" id="XP_049141044.1">
    <property type="nucleotide sequence ID" value="XM_049283901.1"/>
</dbReference>
<evidence type="ECO:0000313" key="2">
    <source>
        <dbReference type="EMBL" id="UQC79412.1"/>
    </source>
</evidence>
<accession>A0A9Q8SMY2</accession>
<name>A0A9Q8SMY2_9PEZI</name>